<sequence>MKFSSCTTLKTLNFLSEPRFAVWAKYVDDLNANKEEAAAAVSIIPTLRKHYGDEDLFKIVQTAKWLDKMETMGTKLEDAFVQFWIQGKETPENVLVKLGLGKRTKTLLENPLLNILTKSTEVYSIQYKKRRQ</sequence>
<keyword evidence="2" id="KW-1185">Reference proteome</keyword>
<name>A0AAD9LSP7_9STRA</name>
<dbReference type="AlphaFoldDB" id="A0AAD9LSP7"/>
<gene>
    <name evidence="1" type="ORF">P3T76_000819</name>
</gene>
<protein>
    <recommendedName>
        <fullName evidence="3">RXLR phytopathogen effector protein WY-domain domain-containing protein</fullName>
    </recommendedName>
</protein>
<accession>A0AAD9LSP7</accession>
<dbReference type="Proteomes" id="UP001259832">
    <property type="component" value="Unassembled WGS sequence"/>
</dbReference>
<organism evidence="1 2">
    <name type="scientific">Phytophthora citrophthora</name>
    <dbReference type="NCBI Taxonomy" id="4793"/>
    <lineage>
        <taxon>Eukaryota</taxon>
        <taxon>Sar</taxon>
        <taxon>Stramenopiles</taxon>
        <taxon>Oomycota</taxon>
        <taxon>Peronosporomycetes</taxon>
        <taxon>Peronosporales</taxon>
        <taxon>Peronosporaceae</taxon>
        <taxon>Phytophthora</taxon>
    </lineage>
</organism>
<reference evidence="1" key="1">
    <citation type="submission" date="2023-08" db="EMBL/GenBank/DDBJ databases">
        <title>Reference Genome Resource for the Citrus Pathogen Phytophthora citrophthora.</title>
        <authorList>
            <person name="Moller H."/>
            <person name="Coetzee B."/>
            <person name="Rose L.J."/>
            <person name="Van Niekerk J.M."/>
        </authorList>
    </citation>
    <scope>NUCLEOTIDE SEQUENCE</scope>
    <source>
        <strain evidence="1">STE-U-9442</strain>
    </source>
</reference>
<evidence type="ECO:0008006" key="3">
    <source>
        <dbReference type="Google" id="ProtNLM"/>
    </source>
</evidence>
<proteinExistence type="predicted"/>
<comment type="caution">
    <text evidence="1">The sequence shown here is derived from an EMBL/GenBank/DDBJ whole genome shotgun (WGS) entry which is preliminary data.</text>
</comment>
<evidence type="ECO:0000313" key="1">
    <source>
        <dbReference type="EMBL" id="KAK1948530.1"/>
    </source>
</evidence>
<evidence type="ECO:0000313" key="2">
    <source>
        <dbReference type="Proteomes" id="UP001259832"/>
    </source>
</evidence>
<dbReference type="EMBL" id="JASMQC010000001">
    <property type="protein sequence ID" value="KAK1948530.1"/>
    <property type="molecule type" value="Genomic_DNA"/>
</dbReference>